<dbReference type="CDD" id="cd13777">
    <property type="entry name" value="Aar2_N"/>
    <property type="match status" value="1"/>
</dbReference>
<keyword evidence="4" id="KW-1185">Reference proteome</keyword>
<feature type="domain" description="AAR2 N-terminal" evidence="2">
    <location>
        <begin position="37"/>
        <end position="165"/>
    </location>
</feature>
<evidence type="ECO:0000313" key="4">
    <source>
        <dbReference type="Proteomes" id="UP001209570"/>
    </source>
</evidence>
<proteinExistence type="predicted"/>
<gene>
    <name evidence="3" type="ORF">P43SY_003631</name>
</gene>
<reference evidence="3" key="1">
    <citation type="submission" date="2021-12" db="EMBL/GenBank/DDBJ databases">
        <title>Prjna785345.</title>
        <authorList>
            <person name="Rujirawat T."/>
            <person name="Krajaejun T."/>
        </authorList>
    </citation>
    <scope>NUCLEOTIDE SEQUENCE</scope>
    <source>
        <strain evidence="3">Pi057C3</strain>
    </source>
</reference>
<dbReference type="EMBL" id="JAKCXM010000040">
    <property type="protein sequence ID" value="KAJ0405781.1"/>
    <property type="molecule type" value="Genomic_DNA"/>
</dbReference>
<feature type="compositionally biased region" description="Basic and acidic residues" evidence="1">
    <location>
        <begin position="244"/>
        <end position="253"/>
    </location>
</feature>
<evidence type="ECO:0000256" key="1">
    <source>
        <dbReference type="SAM" id="MobiDB-lite"/>
    </source>
</evidence>
<protein>
    <recommendedName>
        <fullName evidence="2">AAR2 N-terminal domain-containing protein</fullName>
    </recommendedName>
</protein>
<dbReference type="PANTHER" id="PTHR12689:SF4">
    <property type="entry name" value="PROTEIN AAR2 HOMOLOG"/>
    <property type="match status" value="1"/>
</dbReference>
<organism evidence="3 4">
    <name type="scientific">Pythium insidiosum</name>
    <name type="common">Pythiosis disease agent</name>
    <dbReference type="NCBI Taxonomy" id="114742"/>
    <lineage>
        <taxon>Eukaryota</taxon>
        <taxon>Sar</taxon>
        <taxon>Stramenopiles</taxon>
        <taxon>Oomycota</taxon>
        <taxon>Peronosporomycetes</taxon>
        <taxon>Pythiales</taxon>
        <taxon>Pythiaceae</taxon>
        <taxon>Pythium</taxon>
    </lineage>
</organism>
<evidence type="ECO:0000313" key="3">
    <source>
        <dbReference type="EMBL" id="KAJ0405781.1"/>
    </source>
</evidence>
<comment type="caution">
    <text evidence="3">The sequence shown here is derived from an EMBL/GenBank/DDBJ whole genome shotgun (WGS) entry which is preliminary data.</text>
</comment>
<evidence type="ECO:0000259" key="2">
    <source>
        <dbReference type="Pfam" id="PF20981"/>
    </source>
</evidence>
<feature type="region of interest" description="Disordered" evidence="1">
    <location>
        <begin position="244"/>
        <end position="271"/>
    </location>
</feature>
<accession>A0AAD5Q946</accession>
<dbReference type="GO" id="GO:0000244">
    <property type="term" value="P:spliceosomal tri-snRNP complex assembly"/>
    <property type="evidence" value="ECO:0007669"/>
    <property type="project" value="TreeGrafter"/>
</dbReference>
<name>A0AAD5Q946_PYTIN</name>
<dbReference type="PANTHER" id="PTHR12689">
    <property type="entry name" value="A1 CISTRON SPLICING FACTOR AAR2-RELATED"/>
    <property type="match status" value="1"/>
</dbReference>
<dbReference type="InterPro" id="IPR038516">
    <property type="entry name" value="AAR2_N_sf"/>
</dbReference>
<dbReference type="AlphaFoldDB" id="A0AAD5Q946"/>
<dbReference type="Gene3D" id="2.60.34.20">
    <property type="match status" value="1"/>
</dbReference>
<dbReference type="Proteomes" id="UP001209570">
    <property type="component" value="Unassembled WGS sequence"/>
</dbReference>
<dbReference type="FunFam" id="2.60.34.20:FF:000001">
    <property type="entry name" value="protein AAR2 homolog"/>
    <property type="match status" value="1"/>
</dbReference>
<dbReference type="InterPro" id="IPR007946">
    <property type="entry name" value="AAR2"/>
</dbReference>
<dbReference type="InterPro" id="IPR033647">
    <property type="entry name" value="Aar2_N"/>
</dbReference>
<sequence>MSDSTAAVFAQALRSFEAPAREEKPSATTQDAHGFAGGFLVCLDVPDATEFGIDYEVFRTGPKFQGVKFVPRGVHLVVFRSREHEHGIRQGFFLNVEHDGQVLVREWSAEKEELGPPRPGLNVEYLTDAVRSFQLDRGLGPYPKQHFKTWQRLSCFITHSVLKRCGVEFGTLILPGDAAELPSTAGATENVVAPYFSDAPRTLDPQVDRLKALLQTRFNITIGGEFLEDDEFAPVVVSLDEMRVSGGDGRDDEGVSLLPTNAQEDDTSNESIALEFLRARQRAS</sequence>
<dbReference type="Pfam" id="PF20981">
    <property type="entry name" value="AAR2_1st"/>
    <property type="match status" value="1"/>
</dbReference>